<keyword evidence="2" id="KW-0238">DNA-binding</keyword>
<evidence type="ECO:0000313" key="6">
    <source>
        <dbReference type="Proteomes" id="UP000653578"/>
    </source>
</evidence>
<organism evidence="5 6">
    <name type="scientific">Paenibacillus plantarum</name>
    <dbReference type="NCBI Taxonomy" id="2654975"/>
    <lineage>
        <taxon>Bacteria</taxon>
        <taxon>Bacillati</taxon>
        <taxon>Bacillota</taxon>
        <taxon>Bacilli</taxon>
        <taxon>Bacillales</taxon>
        <taxon>Paenibacillaceae</taxon>
        <taxon>Paenibacillus</taxon>
    </lineage>
</organism>
<dbReference type="SUPFAM" id="SSF46689">
    <property type="entry name" value="Homeodomain-like"/>
    <property type="match status" value="2"/>
</dbReference>
<keyword evidence="1" id="KW-0805">Transcription regulation</keyword>
<dbReference type="RefSeq" id="WP_171637796.1">
    <property type="nucleotide sequence ID" value="NZ_WHNY01000092.1"/>
</dbReference>
<keyword evidence="3" id="KW-0804">Transcription</keyword>
<dbReference type="InterPro" id="IPR009057">
    <property type="entry name" value="Homeodomain-like_sf"/>
</dbReference>
<name>A0ABX1XLL2_9BACL</name>
<evidence type="ECO:0000313" key="5">
    <source>
        <dbReference type="EMBL" id="NOU69423.1"/>
    </source>
</evidence>
<protein>
    <submittedName>
        <fullName evidence="5">Helix-turn-helix domain-containing protein</fullName>
    </submittedName>
</protein>
<dbReference type="EMBL" id="WHNY01000092">
    <property type="protein sequence ID" value="NOU69423.1"/>
    <property type="molecule type" value="Genomic_DNA"/>
</dbReference>
<reference evidence="5 6" key="1">
    <citation type="submission" date="2019-10" db="EMBL/GenBank/DDBJ databases">
        <title>Description of Paenibacillus humi sp. nov.</title>
        <authorList>
            <person name="Carlier A."/>
            <person name="Qi S."/>
        </authorList>
    </citation>
    <scope>NUCLEOTIDE SEQUENCE [LARGE SCALE GENOMIC DNA]</scope>
    <source>
        <strain evidence="5 6">LMG 31461</strain>
    </source>
</reference>
<evidence type="ECO:0000256" key="3">
    <source>
        <dbReference type="ARBA" id="ARBA00023163"/>
    </source>
</evidence>
<keyword evidence="6" id="KW-1185">Reference proteome</keyword>
<dbReference type="PANTHER" id="PTHR43280">
    <property type="entry name" value="ARAC-FAMILY TRANSCRIPTIONAL REGULATOR"/>
    <property type="match status" value="1"/>
</dbReference>
<accession>A0ABX1XLL2</accession>
<dbReference type="SMART" id="SM00342">
    <property type="entry name" value="HTH_ARAC"/>
    <property type="match status" value="1"/>
</dbReference>
<dbReference type="Gene3D" id="1.10.10.60">
    <property type="entry name" value="Homeodomain-like"/>
    <property type="match status" value="2"/>
</dbReference>
<gene>
    <name evidence="5" type="ORF">GC096_35995</name>
</gene>
<feature type="domain" description="HTH araC/xylS-type" evidence="4">
    <location>
        <begin position="166"/>
        <end position="264"/>
    </location>
</feature>
<dbReference type="PANTHER" id="PTHR43280:SF2">
    <property type="entry name" value="HTH-TYPE TRANSCRIPTIONAL REGULATOR EXSA"/>
    <property type="match status" value="1"/>
</dbReference>
<dbReference type="InterPro" id="IPR018062">
    <property type="entry name" value="HTH_AraC-typ_CS"/>
</dbReference>
<dbReference type="PROSITE" id="PS00041">
    <property type="entry name" value="HTH_ARAC_FAMILY_1"/>
    <property type="match status" value="1"/>
</dbReference>
<dbReference type="InterPro" id="IPR018060">
    <property type="entry name" value="HTH_AraC"/>
</dbReference>
<dbReference type="InterPro" id="IPR011051">
    <property type="entry name" value="RmlC_Cupin_sf"/>
</dbReference>
<evidence type="ECO:0000259" key="4">
    <source>
        <dbReference type="PROSITE" id="PS01124"/>
    </source>
</evidence>
<dbReference type="Proteomes" id="UP000653578">
    <property type="component" value="Unassembled WGS sequence"/>
</dbReference>
<sequence length="267" mass="30507">MNGKLLIATHLLRHYIIGPHRHLVVPIGSYPNWSLMYAEEGSYQFGVGNQSDGEAGPGDIILIPPNMAFRRKSLTPVSAHFFVFKWFDGQGEEIVSLDETDFPYGKVSIRDLNRLSTTCGHLRAVGEVVQGNSNDFANHMLQDMLYLYRQEVTSVQRSLSKDQLIHEAAKHIRNQAHTPISIQQLAASVGLSQSRFTRRFNASLGMLPSEYLTRIRLQIARDLLIDTDKKMEEIAELCGYQNGFYFSRVFTKIMQISPSEYRRTYRF</sequence>
<dbReference type="Pfam" id="PF12833">
    <property type="entry name" value="HTH_18"/>
    <property type="match status" value="1"/>
</dbReference>
<proteinExistence type="predicted"/>
<evidence type="ECO:0000256" key="1">
    <source>
        <dbReference type="ARBA" id="ARBA00023015"/>
    </source>
</evidence>
<comment type="caution">
    <text evidence="5">The sequence shown here is derived from an EMBL/GenBank/DDBJ whole genome shotgun (WGS) entry which is preliminary data.</text>
</comment>
<dbReference type="PROSITE" id="PS01124">
    <property type="entry name" value="HTH_ARAC_FAMILY_2"/>
    <property type="match status" value="1"/>
</dbReference>
<dbReference type="SUPFAM" id="SSF51182">
    <property type="entry name" value="RmlC-like cupins"/>
    <property type="match status" value="1"/>
</dbReference>
<evidence type="ECO:0000256" key="2">
    <source>
        <dbReference type="ARBA" id="ARBA00023125"/>
    </source>
</evidence>